<dbReference type="OrthoDB" id="3205825at2759"/>
<keyword evidence="1" id="KW-0472">Membrane</keyword>
<proteinExistence type="predicted"/>
<organism evidence="2 3">
    <name type="scientific">Aureobasidium pullulans EXF-150</name>
    <dbReference type="NCBI Taxonomy" id="1043002"/>
    <lineage>
        <taxon>Eukaryota</taxon>
        <taxon>Fungi</taxon>
        <taxon>Dikarya</taxon>
        <taxon>Ascomycota</taxon>
        <taxon>Pezizomycotina</taxon>
        <taxon>Dothideomycetes</taxon>
        <taxon>Dothideomycetidae</taxon>
        <taxon>Dothideales</taxon>
        <taxon>Saccotheciaceae</taxon>
        <taxon>Aureobasidium</taxon>
    </lineage>
</organism>
<dbReference type="Proteomes" id="UP000030706">
    <property type="component" value="Unassembled WGS sequence"/>
</dbReference>
<dbReference type="GeneID" id="40745281"/>
<dbReference type="PANTHER" id="PTHR35179">
    <property type="entry name" value="PROTEIN CBG02620"/>
    <property type="match status" value="1"/>
</dbReference>
<keyword evidence="3" id="KW-1185">Reference proteome</keyword>
<accession>A0A074XB96</accession>
<dbReference type="RefSeq" id="XP_029758790.1">
    <property type="nucleotide sequence ID" value="XM_029902975.1"/>
</dbReference>
<feature type="transmembrane region" description="Helical" evidence="1">
    <location>
        <begin position="91"/>
        <end position="111"/>
    </location>
</feature>
<name>A0A074XB96_AURPU</name>
<reference evidence="2 3" key="1">
    <citation type="journal article" date="2014" name="BMC Genomics">
        <title>Genome sequencing of four Aureobasidium pullulans varieties: biotechnological potential, stress tolerance, and description of new species.</title>
        <authorList>
            <person name="Gostin Ar C."/>
            <person name="Ohm R.A."/>
            <person name="Kogej T."/>
            <person name="Sonjak S."/>
            <person name="Turk M."/>
            <person name="Zajc J."/>
            <person name="Zalar P."/>
            <person name="Grube M."/>
            <person name="Sun H."/>
            <person name="Han J."/>
            <person name="Sharma A."/>
            <person name="Chiniquy J."/>
            <person name="Ngan C.Y."/>
            <person name="Lipzen A."/>
            <person name="Barry K."/>
            <person name="Grigoriev I.V."/>
            <person name="Gunde-Cimerman N."/>
        </authorList>
    </citation>
    <scope>NUCLEOTIDE SEQUENCE [LARGE SCALE GENOMIC DNA]</scope>
    <source>
        <strain evidence="2 3">EXF-150</strain>
    </source>
</reference>
<feature type="transmembrane region" description="Helical" evidence="1">
    <location>
        <begin position="131"/>
        <end position="153"/>
    </location>
</feature>
<dbReference type="AlphaFoldDB" id="A0A074XB96"/>
<feature type="transmembrane region" description="Helical" evidence="1">
    <location>
        <begin position="23"/>
        <end position="42"/>
    </location>
</feature>
<feature type="transmembrane region" description="Helical" evidence="1">
    <location>
        <begin position="63"/>
        <end position="85"/>
    </location>
</feature>
<dbReference type="EMBL" id="KL584987">
    <property type="protein sequence ID" value="KEQ82603.1"/>
    <property type="molecule type" value="Genomic_DNA"/>
</dbReference>
<protein>
    <submittedName>
        <fullName evidence="2">Uncharacterized protein</fullName>
    </submittedName>
</protein>
<dbReference type="HOGENOM" id="CLU_041445_1_1_1"/>
<keyword evidence="1" id="KW-1133">Transmembrane helix</keyword>
<evidence type="ECO:0000256" key="1">
    <source>
        <dbReference type="SAM" id="Phobius"/>
    </source>
</evidence>
<feature type="transmembrane region" description="Helical" evidence="1">
    <location>
        <begin position="211"/>
        <end position="230"/>
    </location>
</feature>
<sequence>MASVLAIRSLMEKRNEISSETDLAIISITWGFTLGFGFLTTWTAMKQTRHMWKRRNGHLNHPYIWMVWAELLSSLGLSVICWLVLQGPVTLELWSLFVILSLWVIQVHCLFQIIINRVSILMVNRSRAKQLKYGTAIVILAVNISVFCIWIPAKMEVNKTYERLNVVWDRIEKVIILLVDAALNYYFIRVVQKQLIKPGLTKYRPLVRFNLWMIILSLAMDCLIIGMLSLKNPLVYLMVSNLLVRQFY</sequence>
<gene>
    <name evidence="2" type="ORF">M438DRAFT_322728</name>
</gene>
<keyword evidence="1" id="KW-0812">Transmembrane</keyword>
<evidence type="ECO:0000313" key="2">
    <source>
        <dbReference type="EMBL" id="KEQ82603.1"/>
    </source>
</evidence>
<dbReference type="PANTHER" id="PTHR35179:SF1">
    <property type="entry name" value="INTEGRAL MEMBRANE PROTEIN"/>
    <property type="match status" value="1"/>
</dbReference>
<evidence type="ECO:0000313" key="3">
    <source>
        <dbReference type="Proteomes" id="UP000030706"/>
    </source>
</evidence>
<feature type="transmembrane region" description="Helical" evidence="1">
    <location>
        <begin position="173"/>
        <end position="191"/>
    </location>
</feature>